<dbReference type="AlphaFoldDB" id="A0A6B2H7U0"/>
<dbReference type="InterPro" id="IPR029052">
    <property type="entry name" value="Metallo-depent_PP-like"/>
</dbReference>
<dbReference type="SUPFAM" id="SSF56300">
    <property type="entry name" value="Metallo-dependent phosphatases"/>
    <property type="match status" value="1"/>
</dbReference>
<dbReference type="EMBL" id="JAAEAA010000014">
    <property type="protein sequence ID" value="NDK56577.1"/>
    <property type="molecule type" value="Genomic_DNA"/>
</dbReference>
<keyword evidence="2" id="KW-1185">Reference proteome</keyword>
<dbReference type="Proteomes" id="UP000478546">
    <property type="component" value="Unassembled WGS sequence"/>
</dbReference>
<sequence length="150" mass="17292">MGNHDAVNNGKALYKAMYGDFDFSFIVGNTKFILLNTNFLEFDGKAPDLVWLEAELKEGQKYDHIFVLSHIYPILYEFGRDQGKGEQYGALISKYNVSYSLHGHRHAYNLFYPFDGRIPYLVSGATERLEYIVFTINGDNITFERIQLNS</sequence>
<dbReference type="Gene3D" id="3.60.21.10">
    <property type="match status" value="1"/>
</dbReference>
<gene>
    <name evidence="1" type="ORF">GWO68_11660</name>
</gene>
<dbReference type="PANTHER" id="PTHR43143:SF1">
    <property type="entry name" value="SERINE_THREONINE-PROTEIN PHOSPHATASE CPPED1"/>
    <property type="match status" value="1"/>
</dbReference>
<evidence type="ECO:0000313" key="2">
    <source>
        <dbReference type="Proteomes" id="UP000478546"/>
    </source>
</evidence>
<protein>
    <submittedName>
        <fullName evidence="1">Uncharacterized protein</fullName>
    </submittedName>
</protein>
<comment type="caution">
    <text evidence="1">The sequence shown here is derived from an EMBL/GenBank/DDBJ whole genome shotgun (WGS) entry which is preliminary data.</text>
</comment>
<name>A0A6B2H7U0_9BACT</name>
<proteinExistence type="predicted"/>
<evidence type="ECO:0000313" key="1">
    <source>
        <dbReference type="EMBL" id="NDK56577.1"/>
    </source>
</evidence>
<dbReference type="PANTHER" id="PTHR43143">
    <property type="entry name" value="METALLOPHOSPHOESTERASE, CALCINEURIN SUPERFAMILY"/>
    <property type="match status" value="1"/>
</dbReference>
<organism evidence="1 2">
    <name type="scientific">Pontibacter fetidus</name>
    <dbReference type="NCBI Taxonomy" id="2700082"/>
    <lineage>
        <taxon>Bacteria</taxon>
        <taxon>Pseudomonadati</taxon>
        <taxon>Bacteroidota</taxon>
        <taxon>Cytophagia</taxon>
        <taxon>Cytophagales</taxon>
        <taxon>Hymenobacteraceae</taxon>
        <taxon>Pontibacter</taxon>
    </lineage>
</organism>
<dbReference type="InterPro" id="IPR051918">
    <property type="entry name" value="STPP_CPPED1"/>
</dbReference>
<accession>A0A6B2H7U0</accession>
<reference evidence="1 2" key="1">
    <citation type="submission" date="2020-01" db="EMBL/GenBank/DDBJ databases">
        <authorList>
            <person name="Kim M.K."/>
        </authorList>
    </citation>
    <scope>NUCLEOTIDE SEQUENCE [LARGE SCALE GENOMIC DNA]</scope>
    <source>
        <strain evidence="1 2">BT213</strain>
    </source>
</reference>